<reference evidence="2" key="1">
    <citation type="journal article" date="2008" name="Nature">
        <title>The amphioxus genome and the evolution of the chordate karyotype.</title>
        <authorList>
            <consortium name="US DOE Joint Genome Institute (JGI-PGF)"/>
            <person name="Putnam N.H."/>
            <person name="Butts T."/>
            <person name="Ferrier D.E.K."/>
            <person name="Furlong R.F."/>
            <person name="Hellsten U."/>
            <person name="Kawashima T."/>
            <person name="Robinson-Rechavi M."/>
            <person name="Shoguchi E."/>
            <person name="Terry A."/>
            <person name="Yu J.-K."/>
            <person name="Benito-Gutierrez E.L."/>
            <person name="Dubchak I."/>
            <person name="Garcia-Fernandez J."/>
            <person name="Gibson-Brown J.J."/>
            <person name="Grigoriev I.V."/>
            <person name="Horton A.C."/>
            <person name="de Jong P.J."/>
            <person name="Jurka J."/>
            <person name="Kapitonov V.V."/>
            <person name="Kohara Y."/>
            <person name="Kuroki Y."/>
            <person name="Lindquist E."/>
            <person name="Lucas S."/>
            <person name="Osoegawa K."/>
            <person name="Pennacchio L.A."/>
            <person name="Salamov A.A."/>
            <person name="Satou Y."/>
            <person name="Sauka-Spengler T."/>
            <person name="Schmutz J."/>
            <person name="Shin-I T."/>
            <person name="Toyoda A."/>
            <person name="Bronner-Fraser M."/>
            <person name="Fujiyama A."/>
            <person name="Holland L.Z."/>
            <person name="Holland P.W.H."/>
            <person name="Satoh N."/>
            <person name="Rokhsar D.S."/>
        </authorList>
    </citation>
    <scope>NUCLEOTIDE SEQUENCE [LARGE SCALE GENOMIC DNA]</scope>
    <source>
        <strain evidence="2">S238N-H82</strain>
        <tissue evidence="2">Testes</tissue>
    </source>
</reference>
<sequence length="206" mass="22091">MNFGSGARGQIVFRYDAVKTSNGSYDNLYCPRAKLCNSIVDSICASLWQSFDELPQSGECVHRASVPLGTGHLVLSARLSTQSTLQQGKRRGTRAGLGTLGSSAHSTETGLHNKDSACHRRLIICGVATSLSLQTSQTSCNTAPYLCPIRARPILISKPPPTPITIAHNCRVFPAMSHFPPPLSAPDSATGIREVSNLSLLEFPEE</sequence>
<organism>
    <name type="scientific">Branchiostoma floridae</name>
    <name type="common">Florida lancelet</name>
    <name type="synonym">Amphioxus</name>
    <dbReference type="NCBI Taxonomy" id="7739"/>
    <lineage>
        <taxon>Eukaryota</taxon>
        <taxon>Metazoa</taxon>
        <taxon>Chordata</taxon>
        <taxon>Cephalochordata</taxon>
        <taxon>Leptocardii</taxon>
        <taxon>Amphioxiformes</taxon>
        <taxon>Branchiostomatidae</taxon>
        <taxon>Branchiostoma</taxon>
    </lineage>
</organism>
<dbReference type="AlphaFoldDB" id="C3XUC6"/>
<feature type="region of interest" description="Disordered" evidence="1">
    <location>
        <begin position="84"/>
        <end position="108"/>
    </location>
</feature>
<dbReference type="EMBL" id="GG666464">
    <property type="protein sequence ID" value="EEN68500.1"/>
    <property type="molecule type" value="Genomic_DNA"/>
</dbReference>
<evidence type="ECO:0000256" key="1">
    <source>
        <dbReference type="SAM" id="MobiDB-lite"/>
    </source>
</evidence>
<protein>
    <submittedName>
        <fullName evidence="2">Uncharacterized protein</fullName>
    </submittedName>
</protein>
<accession>C3XUC6</accession>
<proteinExistence type="predicted"/>
<name>C3XUC6_BRAFL</name>
<gene>
    <name evidence="2" type="ORF">BRAFLDRAFT_75394</name>
</gene>
<dbReference type="InParanoid" id="C3XUC6"/>
<evidence type="ECO:0000313" key="2">
    <source>
        <dbReference type="EMBL" id="EEN68500.1"/>
    </source>
</evidence>